<reference evidence="2" key="1">
    <citation type="submission" date="2020-07" db="EMBL/GenBank/DDBJ databases">
        <title>Clarias magur genome sequencing, assembly and annotation.</title>
        <authorList>
            <person name="Kushwaha B."/>
            <person name="Kumar R."/>
            <person name="Das P."/>
            <person name="Joshi C.G."/>
            <person name="Kumar D."/>
            <person name="Nagpure N.S."/>
            <person name="Pandey M."/>
            <person name="Agarwal S."/>
            <person name="Srivastava S."/>
            <person name="Singh M."/>
            <person name="Sahoo L."/>
            <person name="Jayasankar P."/>
            <person name="Meher P.K."/>
            <person name="Koringa P.G."/>
            <person name="Iquebal M.A."/>
            <person name="Das S.P."/>
            <person name="Bit A."/>
            <person name="Patnaik S."/>
            <person name="Patel N."/>
            <person name="Shah T.M."/>
            <person name="Hinsu A."/>
            <person name="Jena J.K."/>
        </authorList>
    </citation>
    <scope>NUCLEOTIDE SEQUENCE</scope>
    <source>
        <strain evidence="2">CIFAMagur01</strain>
        <tissue evidence="2">Testis</tissue>
    </source>
</reference>
<name>A0A8J4U8F8_CLAMG</name>
<dbReference type="EMBL" id="QNUK01000088">
    <property type="protein sequence ID" value="KAF5902578.1"/>
    <property type="molecule type" value="Genomic_DNA"/>
</dbReference>
<accession>A0A8J4U8F8</accession>
<sequence length="66" mass="6995">MSALMMTSRTQPPTSPPSDPATGSGSAVSLITILTIPCKRYTLKIQKMTLDQAPSSRQGQVLFGIS</sequence>
<dbReference type="Proteomes" id="UP000727407">
    <property type="component" value="Unassembled WGS sequence"/>
</dbReference>
<comment type="caution">
    <text evidence="2">The sequence shown here is derived from an EMBL/GenBank/DDBJ whole genome shotgun (WGS) entry which is preliminary data.</text>
</comment>
<feature type="region of interest" description="Disordered" evidence="1">
    <location>
        <begin position="1"/>
        <end position="25"/>
    </location>
</feature>
<evidence type="ECO:0000313" key="3">
    <source>
        <dbReference type="Proteomes" id="UP000727407"/>
    </source>
</evidence>
<keyword evidence="3" id="KW-1185">Reference proteome</keyword>
<gene>
    <name evidence="2" type="primary">aipl1</name>
    <name evidence="2" type="ORF">DAT39_007766</name>
</gene>
<organism evidence="2 3">
    <name type="scientific">Clarias magur</name>
    <name type="common">Asian catfish</name>
    <name type="synonym">Macropteronotus magur</name>
    <dbReference type="NCBI Taxonomy" id="1594786"/>
    <lineage>
        <taxon>Eukaryota</taxon>
        <taxon>Metazoa</taxon>
        <taxon>Chordata</taxon>
        <taxon>Craniata</taxon>
        <taxon>Vertebrata</taxon>
        <taxon>Euteleostomi</taxon>
        <taxon>Actinopterygii</taxon>
        <taxon>Neopterygii</taxon>
        <taxon>Teleostei</taxon>
        <taxon>Ostariophysi</taxon>
        <taxon>Siluriformes</taxon>
        <taxon>Clariidae</taxon>
        <taxon>Clarias</taxon>
    </lineage>
</organism>
<proteinExistence type="predicted"/>
<dbReference type="AlphaFoldDB" id="A0A8J4U8F8"/>
<evidence type="ECO:0000256" key="1">
    <source>
        <dbReference type="SAM" id="MobiDB-lite"/>
    </source>
</evidence>
<protein>
    <submittedName>
        <fullName evidence="2">Aryl-hydrocarbon-interacting protein-like 1</fullName>
    </submittedName>
</protein>
<evidence type="ECO:0000313" key="2">
    <source>
        <dbReference type="EMBL" id="KAF5902578.1"/>
    </source>
</evidence>